<name>A0A1Y3BKC4_EURMA</name>
<feature type="compositionally biased region" description="Low complexity" evidence="1">
    <location>
        <begin position="15"/>
        <end position="28"/>
    </location>
</feature>
<proteinExistence type="predicted"/>
<evidence type="ECO:0000313" key="3">
    <source>
        <dbReference type="Proteomes" id="UP000194236"/>
    </source>
</evidence>
<sequence>MRPLMDHHHKGSEMEQYPEQQQQQQYEPTSQSLEPQIIDVIPDEQPIQIVFRSSSAKVHVKQVHTPIPYDEEVETTRTEEKPQRVLHQLVRPIVQE</sequence>
<feature type="region of interest" description="Disordered" evidence="1">
    <location>
        <begin position="1"/>
        <end position="32"/>
    </location>
</feature>
<accession>A0A1Y3BKC4</accession>
<keyword evidence="3" id="KW-1185">Reference proteome</keyword>
<gene>
    <name evidence="2" type="ORF">BLA29_014732</name>
</gene>
<dbReference type="EMBL" id="MUJZ01020112">
    <property type="protein sequence ID" value="OTF80046.1"/>
    <property type="molecule type" value="Genomic_DNA"/>
</dbReference>
<dbReference type="Proteomes" id="UP000194236">
    <property type="component" value="Unassembled WGS sequence"/>
</dbReference>
<protein>
    <recommendedName>
        <fullName evidence="4">DFP2-like protein</fullName>
    </recommendedName>
</protein>
<reference evidence="2 3" key="1">
    <citation type="submission" date="2017-03" db="EMBL/GenBank/DDBJ databases">
        <title>Genome Survey of Euroglyphus maynei.</title>
        <authorList>
            <person name="Arlian L.G."/>
            <person name="Morgan M.S."/>
            <person name="Rider S.D."/>
        </authorList>
    </citation>
    <scope>NUCLEOTIDE SEQUENCE [LARGE SCALE GENOMIC DNA]</scope>
    <source>
        <strain evidence="2">Arlian Lab</strain>
        <tissue evidence="2">Whole body</tissue>
    </source>
</reference>
<evidence type="ECO:0000256" key="1">
    <source>
        <dbReference type="SAM" id="MobiDB-lite"/>
    </source>
</evidence>
<comment type="caution">
    <text evidence="2">The sequence shown here is derived from an EMBL/GenBank/DDBJ whole genome shotgun (WGS) entry which is preliminary data.</text>
</comment>
<evidence type="ECO:0000313" key="2">
    <source>
        <dbReference type="EMBL" id="OTF80046.1"/>
    </source>
</evidence>
<organism evidence="2 3">
    <name type="scientific">Euroglyphus maynei</name>
    <name type="common">Mayne's house dust mite</name>
    <dbReference type="NCBI Taxonomy" id="6958"/>
    <lineage>
        <taxon>Eukaryota</taxon>
        <taxon>Metazoa</taxon>
        <taxon>Ecdysozoa</taxon>
        <taxon>Arthropoda</taxon>
        <taxon>Chelicerata</taxon>
        <taxon>Arachnida</taxon>
        <taxon>Acari</taxon>
        <taxon>Acariformes</taxon>
        <taxon>Sarcoptiformes</taxon>
        <taxon>Astigmata</taxon>
        <taxon>Psoroptidia</taxon>
        <taxon>Analgoidea</taxon>
        <taxon>Pyroglyphidae</taxon>
        <taxon>Pyroglyphinae</taxon>
        <taxon>Euroglyphus</taxon>
    </lineage>
</organism>
<evidence type="ECO:0008006" key="4">
    <source>
        <dbReference type="Google" id="ProtNLM"/>
    </source>
</evidence>
<dbReference type="AlphaFoldDB" id="A0A1Y3BKC4"/>
<feature type="non-terminal residue" evidence="2">
    <location>
        <position position="96"/>
    </location>
</feature>